<dbReference type="InterPro" id="IPR051159">
    <property type="entry name" value="Hexapeptide_acetyltransf"/>
</dbReference>
<dbReference type="EMBL" id="JACIJO010000003">
    <property type="protein sequence ID" value="MBB6327953.1"/>
    <property type="molecule type" value="Genomic_DNA"/>
</dbReference>
<evidence type="ECO:0000313" key="3">
    <source>
        <dbReference type="EMBL" id="MBB6327953.1"/>
    </source>
</evidence>
<keyword evidence="3" id="KW-0012">Acyltransferase</keyword>
<dbReference type="SUPFAM" id="SSF51161">
    <property type="entry name" value="Trimeric LpxA-like enzymes"/>
    <property type="match status" value="1"/>
</dbReference>
<gene>
    <name evidence="3" type="ORF">FHS59_003596</name>
</gene>
<sequence length="186" mass="20882">MLEENRVNFSAYKNNEYYPGPKVKILIWTFINAFFFNNSFAVFNSLKLFILKIFGAKIGANVLIKQSVNIKYPWFLKIGNNVWIGEGVWIDNLTQVSIGNNVCISQGAMLLCGNHDYKKKSFDLILGEIQLDEGVWIGAKAIVCPGVKCHTHSILTVGSIASQNLDGFTIYHGNPAKPVRKRVIQE</sequence>
<protein>
    <submittedName>
        <fullName evidence="3">Putative colanic acid biosynthesis acetyltransferase WcaF</fullName>
        <ecNumber evidence="3">2.3.1.-</ecNumber>
    </submittedName>
</protein>
<reference evidence="3 4" key="1">
    <citation type="submission" date="2020-08" db="EMBL/GenBank/DDBJ databases">
        <title>Genomic Encyclopedia of Type Strains, Phase IV (KMG-IV): sequencing the most valuable type-strain genomes for metagenomic binning, comparative biology and taxonomic classification.</title>
        <authorList>
            <person name="Goeker M."/>
        </authorList>
    </citation>
    <scope>NUCLEOTIDE SEQUENCE [LARGE SCALE GENOMIC DNA]</scope>
    <source>
        <strain evidence="3 4">DSM 102044</strain>
    </source>
</reference>
<dbReference type="PANTHER" id="PTHR23416">
    <property type="entry name" value="SIALIC ACID SYNTHASE-RELATED"/>
    <property type="match status" value="1"/>
</dbReference>
<dbReference type="RefSeq" id="WP_184496690.1">
    <property type="nucleotide sequence ID" value="NZ_JACIJO010000003.1"/>
</dbReference>
<comment type="caution">
    <text evidence="3">The sequence shown here is derived from an EMBL/GenBank/DDBJ whole genome shotgun (WGS) entry which is preliminary data.</text>
</comment>
<dbReference type="CDD" id="cd05825">
    <property type="entry name" value="LbH_wcaF_like"/>
    <property type="match status" value="1"/>
</dbReference>
<organism evidence="3 4">
    <name type="scientific">Algoriphagus iocasae</name>
    <dbReference type="NCBI Taxonomy" id="1836499"/>
    <lineage>
        <taxon>Bacteria</taxon>
        <taxon>Pseudomonadati</taxon>
        <taxon>Bacteroidota</taxon>
        <taxon>Cytophagia</taxon>
        <taxon>Cytophagales</taxon>
        <taxon>Cyclobacteriaceae</taxon>
        <taxon>Algoriphagus</taxon>
    </lineage>
</organism>
<dbReference type="NCBIfam" id="NF007797">
    <property type="entry name" value="PRK10502.1"/>
    <property type="match status" value="1"/>
</dbReference>
<keyword evidence="4" id="KW-1185">Reference proteome</keyword>
<dbReference type="GO" id="GO:0008374">
    <property type="term" value="F:O-acyltransferase activity"/>
    <property type="evidence" value="ECO:0007669"/>
    <property type="project" value="TreeGrafter"/>
</dbReference>
<evidence type="ECO:0000256" key="1">
    <source>
        <dbReference type="ARBA" id="ARBA00007274"/>
    </source>
</evidence>
<evidence type="ECO:0000313" key="4">
    <source>
        <dbReference type="Proteomes" id="UP000588604"/>
    </source>
</evidence>
<dbReference type="Proteomes" id="UP000588604">
    <property type="component" value="Unassembled WGS sequence"/>
</dbReference>
<dbReference type="GO" id="GO:0005829">
    <property type="term" value="C:cytosol"/>
    <property type="evidence" value="ECO:0007669"/>
    <property type="project" value="TreeGrafter"/>
</dbReference>
<dbReference type="InterPro" id="IPR011004">
    <property type="entry name" value="Trimer_LpxA-like_sf"/>
</dbReference>
<dbReference type="Gene3D" id="2.160.10.10">
    <property type="entry name" value="Hexapeptide repeat proteins"/>
    <property type="match status" value="1"/>
</dbReference>
<keyword evidence="2 3" id="KW-0808">Transferase</keyword>
<dbReference type="EC" id="2.3.1.-" evidence="3"/>
<comment type="similarity">
    <text evidence="1">Belongs to the transferase hexapeptide repeat family.</text>
</comment>
<evidence type="ECO:0000256" key="2">
    <source>
        <dbReference type="ARBA" id="ARBA00022679"/>
    </source>
</evidence>
<proteinExistence type="inferred from homology"/>
<dbReference type="PANTHER" id="PTHR23416:SF23">
    <property type="entry name" value="ACETYLTRANSFERASE C18B11.09C-RELATED"/>
    <property type="match status" value="1"/>
</dbReference>
<dbReference type="AlphaFoldDB" id="A0A841MM34"/>
<accession>A0A841MM34</accession>
<name>A0A841MM34_9BACT</name>